<evidence type="ECO:0000256" key="6">
    <source>
        <dbReference type="ARBA" id="ARBA00022670"/>
    </source>
</evidence>
<evidence type="ECO:0000256" key="4">
    <source>
        <dbReference type="ARBA" id="ARBA00012441"/>
    </source>
</evidence>
<reference evidence="17" key="1">
    <citation type="submission" date="2023-03" db="EMBL/GenBank/DDBJ databases">
        <title>Emydomyces testavorans Genome Sequence.</title>
        <authorList>
            <person name="Hoyer L."/>
        </authorList>
    </citation>
    <scope>NUCLEOTIDE SEQUENCE</scope>
    <source>
        <strain evidence="17">16-2883</strain>
    </source>
</reference>
<dbReference type="GO" id="GO:0005759">
    <property type="term" value="C:mitochondrial matrix"/>
    <property type="evidence" value="ECO:0007669"/>
    <property type="project" value="UniProtKB-SubCell"/>
</dbReference>
<dbReference type="GO" id="GO:0046872">
    <property type="term" value="F:metal ion binding"/>
    <property type="evidence" value="ECO:0007669"/>
    <property type="project" value="UniProtKB-UniRule"/>
</dbReference>
<dbReference type="PANTHER" id="PTHR11804:SF79">
    <property type="entry name" value="MITOCHONDRIAL INTERMEDIATE PEPTIDASE"/>
    <property type="match status" value="1"/>
</dbReference>
<evidence type="ECO:0000256" key="3">
    <source>
        <dbReference type="ARBA" id="ARBA00006040"/>
    </source>
</evidence>
<name>A0AAF0DIC3_9EURO</name>
<dbReference type="EC" id="3.4.24.59" evidence="4"/>
<proteinExistence type="inferred from homology"/>
<evidence type="ECO:0000259" key="16">
    <source>
        <dbReference type="Pfam" id="PF01432"/>
    </source>
</evidence>
<evidence type="ECO:0000256" key="8">
    <source>
        <dbReference type="ARBA" id="ARBA00022801"/>
    </source>
</evidence>
<keyword evidence="12" id="KW-0496">Mitochondrion</keyword>
<dbReference type="SUPFAM" id="SSF55486">
    <property type="entry name" value="Metalloproteases ('zincins'), catalytic domain"/>
    <property type="match status" value="1"/>
</dbReference>
<comment type="function">
    <text evidence="13">Cleaves proteins, imported into the mitochondrion, to their mature size. While most mitochondrial precursor proteins are processed to the mature form in one step by mitochondrial processing peptidase (MPP), the sequential cleavage by MIP of an octapeptide after initial processing by MPP is a required step for a subgroup of nuclear-encoded precursor proteins destined for the matrix or the inner membrane.</text>
</comment>
<evidence type="ECO:0000256" key="15">
    <source>
        <dbReference type="RuleBase" id="RU003435"/>
    </source>
</evidence>
<dbReference type="InterPro" id="IPR045090">
    <property type="entry name" value="Pept_M3A_M3B"/>
</dbReference>
<dbReference type="Proteomes" id="UP001219355">
    <property type="component" value="Chromosome 2"/>
</dbReference>
<keyword evidence="7 15" id="KW-0479">Metal-binding</keyword>
<evidence type="ECO:0000256" key="10">
    <source>
        <dbReference type="ARBA" id="ARBA00022946"/>
    </source>
</evidence>
<dbReference type="InterPro" id="IPR024079">
    <property type="entry name" value="MetalloPept_cat_dom_sf"/>
</dbReference>
<evidence type="ECO:0000313" key="17">
    <source>
        <dbReference type="EMBL" id="WEW58041.1"/>
    </source>
</evidence>
<feature type="domain" description="Peptidase M3A/M3B catalytic" evidence="16">
    <location>
        <begin position="287"/>
        <end position="765"/>
    </location>
</feature>
<dbReference type="InterPro" id="IPR024077">
    <property type="entry name" value="Neurolysin/TOP_dom2"/>
</dbReference>
<dbReference type="InterPro" id="IPR033851">
    <property type="entry name" value="M3A_MIP"/>
</dbReference>
<accession>A0AAF0DIC3</accession>
<keyword evidence="6 15" id="KW-0645">Protease</keyword>
<dbReference type="GO" id="GO:0006627">
    <property type="term" value="P:protein processing involved in protein targeting to mitochondrion"/>
    <property type="evidence" value="ECO:0007669"/>
    <property type="project" value="TreeGrafter"/>
</dbReference>
<evidence type="ECO:0000256" key="2">
    <source>
        <dbReference type="ARBA" id="ARBA00004305"/>
    </source>
</evidence>
<protein>
    <recommendedName>
        <fullName evidence="5">Mitochondrial intermediate peptidase</fullName>
        <ecNumber evidence="4">3.4.24.59</ecNumber>
    </recommendedName>
    <alternativeName>
        <fullName evidence="14">Octapeptidyl aminopeptidase</fullName>
    </alternativeName>
</protein>
<keyword evidence="11 15" id="KW-0482">Metalloprotease</keyword>
<keyword evidence="18" id="KW-1185">Reference proteome</keyword>
<gene>
    <name evidence="17" type="primary">OCT1</name>
    <name evidence="17" type="ORF">PRK78_003508</name>
</gene>
<dbReference type="InterPro" id="IPR001567">
    <property type="entry name" value="Pept_M3A_M3B_dom"/>
</dbReference>
<evidence type="ECO:0000256" key="14">
    <source>
        <dbReference type="ARBA" id="ARBA00032470"/>
    </source>
</evidence>
<evidence type="ECO:0000256" key="1">
    <source>
        <dbReference type="ARBA" id="ARBA00000436"/>
    </source>
</evidence>
<comment type="catalytic activity">
    <reaction evidence="1">
        <text>Release of an N-terminal octapeptide as second stage of processing of some proteins imported into the mitochondrion.</text>
        <dbReference type="EC" id="3.4.24.59"/>
    </reaction>
</comment>
<dbReference type="Pfam" id="PF01432">
    <property type="entry name" value="Peptidase_M3"/>
    <property type="match status" value="1"/>
</dbReference>
<dbReference type="Gene3D" id="3.40.390.10">
    <property type="entry name" value="Collagenase (Catalytic Domain)"/>
    <property type="match status" value="1"/>
</dbReference>
<dbReference type="PANTHER" id="PTHR11804">
    <property type="entry name" value="PROTEASE M3 THIMET OLIGOPEPTIDASE-RELATED"/>
    <property type="match status" value="1"/>
</dbReference>
<evidence type="ECO:0000256" key="11">
    <source>
        <dbReference type="ARBA" id="ARBA00023049"/>
    </source>
</evidence>
<sequence>MLKTLSRRPWTCRQRVRQLNAEARRYLQAAPAATPLQQYAVASNSPDKERDDQILRLVFDSKPFWHEFSQRKSTTSKRTGLLQNQYLTGPDGFLQFAQISLQKCQKIVAKVIAARSVEDYREMVGDLDRLSDLLCRVIDMAEFMKLNHPSERIQDAATQAFALMFEYMNVLNTTPELDAQLKRACADPNVMSHWSQEEKVAVQVLLRDFSQSAIHLPPKDRQKFVALSNEISQLGPMFVKNMQPETSQLVFDKHKLRGMDPTLIQQLQRWMKVPVPMLGDIPRIALYSVHDEGVRKKIYTTSRTSSQAQIHRLETLLRKRAELAKLVGFPTYAHMILSDKMAKTPEAVVNFLESLNTSNRRQVRDELSKLLSLKQANTASAAQLQPWDHAYFVHQYSSQHSRARKSRESTLLPAFFSIGTVMQGLSRLFTRLYGIRLVPTETLPGEIWNPDVRRLDVVDESDRRLAVIYCDLFTRQNKSPNPTHFTLRGSREISQAEIAECAELSSSLHPNDGMAAAIRPGTNKLYQLPTVALICNFDESESGSVPSLLNEHSLETLFHEMGHAVHSVLASTDLQSISGTRCATDFVELPSVLMENFATAPDVLALYARHWETNEPLPEHMIWNMKLSRQNRNNMHGGMDNESQILMALLDQAYHSSRPLEPNFNSTQIYHDVYSAHSSLPDPPGSRTAWQGYFAHLVGYGATYYSYLFDRAIANKVWSDVFKEGELSTDRTAGERFKNEVLQWGGGRDGWSCIAGLLGNNPANENGKLAEGGEEAMREVGRWGLGLEGSSEL</sequence>
<evidence type="ECO:0000256" key="9">
    <source>
        <dbReference type="ARBA" id="ARBA00022833"/>
    </source>
</evidence>
<evidence type="ECO:0000313" key="18">
    <source>
        <dbReference type="Proteomes" id="UP001219355"/>
    </source>
</evidence>
<evidence type="ECO:0000256" key="12">
    <source>
        <dbReference type="ARBA" id="ARBA00023128"/>
    </source>
</evidence>
<dbReference type="CDD" id="cd06457">
    <property type="entry name" value="M3A_MIP"/>
    <property type="match status" value="1"/>
</dbReference>
<keyword evidence="8 15" id="KW-0378">Hydrolase</keyword>
<dbReference type="EMBL" id="CP120628">
    <property type="protein sequence ID" value="WEW58041.1"/>
    <property type="molecule type" value="Genomic_DNA"/>
</dbReference>
<comment type="subcellular location">
    <subcellularLocation>
        <location evidence="2">Mitochondrion matrix</location>
    </subcellularLocation>
</comment>
<dbReference type="GO" id="GO:0004222">
    <property type="term" value="F:metalloendopeptidase activity"/>
    <property type="evidence" value="ECO:0007669"/>
    <property type="project" value="UniProtKB-EC"/>
</dbReference>
<comment type="cofactor">
    <cofactor evidence="15">
        <name>Zn(2+)</name>
        <dbReference type="ChEBI" id="CHEBI:29105"/>
    </cofactor>
    <text evidence="15">Binds 1 zinc ion.</text>
</comment>
<evidence type="ECO:0000256" key="5">
    <source>
        <dbReference type="ARBA" id="ARBA00018046"/>
    </source>
</evidence>
<comment type="similarity">
    <text evidence="3 15">Belongs to the peptidase M3 family.</text>
</comment>
<dbReference type="AlphaFoldDB" id="A0AAF0DIC3"/>
<organism evidence="17 18">
    <name type="scientific">Emydomyces testavorans</name>
    <dbReference type="NCBI Taxonomy" id="2070801"/>
    <lineage>
        <taxon>Eukaryota</taxon>
        <taxon>Fungi</taxon>
        <taxon>Dikarya</taxon>
        <taxon>Ascomycota</taxon>
        <taxon>Pezizomycotina</taxon>
        <taxon>Eurotiomycetes</taxon>
        <taxon>Eurotiomycetidae</taxon>
        <taxon>Onygenales</taxon>
        <taxon>Nannizziopsiaceae</taxon>
        <taxon>Emydomyces</taxon>
    </lineage>
</organism>
<evidence type="ECO:0000256" key="7">
    <source>
        <dbReference type="ARBA" id="ARBA00022723"/>
    </source>
</evidence>
<dbReference type="GO" id="GO:0006518">
    <property type="term" value="P:peptide metabolic process"/>
    <property type="evidence" value="ECO:0007669"/>
    <property type="project" value="TreeGrafter"/>
</dbReference>
<evidence type="ECO:0000256" key="13">
    <source>
        <dbReference type="ARBA" id="ARBA00025208"/>
    </source>
</evidence>
<dbReference type="Gene3D" id="1.10.1370.10">
    <property type="entry name" value="Neurolysin, domain 3"/>
    <property type="match status" value="1"/>
</dbReference>
<keyword evidence="10" id="KW-0809">Transit peptide</keyword>
<keyword evidence="9 15" id="KW-0862">Zinc</keyword>